<gene>
    <name evidence="1" type="ORF">BO94DRAFT_562473</name>
</gene>
<dbReference type="RefSeq" id="XP_025472631.1">
    <property type="nucleotide sequence ID" value="XM_025614287.1"/>
</dbReference>
<dbReference type="AlphaFoldDB" id="A0A317XG79"/>
<dbReference type="Proteomes" id="UP000246702">
    <property type="component" value="Unassembled WGS sequence"/>
</dbReference>
<protein>
    <submittedName>
        <fullName evidence="1">Uncharacterized protein</fullName>
    </submittedName>
</protein>
<dbReference type="EMBL" id="MSFK01000002">
    <property type="protein sequence ID" value="PWY95870.1"/>
    <property type="molecule type" value="Genomic_DNA"/>
</dbReference>
<proteinExistence type="predicted"/>
<evidence type="ECO:0000313" key="1">
    <source>
        <dbReference type="EMBL" id="PWY95870.1"/>
    </source>
</evidence>
<dbReference type="CDD" id="cd00719">
    <property type="entry name" value="GIY-YIG_SF"/>
    <property type="match status" value="1"/>
</dbReference>
<sequence length="909" mass="102838">MRNCPHKQELILDRPPVPVTSPVYVTSPVGDEFSLPLVEIRFPNLRDTIGTLVNFLLSDKPMDVRFDRIPYRTVIKDVGGPATFVGMAYGTIDPLVTLMQQKFVSVKIFAKKQAMGPDPWHWDNGGYLDYITDTRSLAYWRAYVGQSENLQRRISEHIAAIRKGSVDSLHYYVVKEGVGRRSANFIRLWTIPFPGKTERTMKRVFNNVLEKFMCHAFQSLPSRTLEQAFGPHPTGRYSGVGLNVVSPLPQGKELAPCVRGQAVYLLENSPDPEIRKWPAFRKDLRSQGNLQSRENIQPSFRHRMSLADHHAAFRDAITSAGLEESPFLHPRDYLWDTQEEKLINVSSWFESISTQILNQNNLALADLEPPFGTPEASIGIFLDYAPSYAYEDGRTNLPWGSKESGFTESNSLIWAFNLQKFRHIPGTFQAAPLCVFDEEMLSEHTRRLIVGGRMRVILLCGPNAERIAMPANISFREITLKLHDFKYQAWLDMRSPEARSFRISRVFIRSPAPLSGLWSIKGGEACRLSTLLRFLADITGVQIVPGFYESALLVALIVRNWDDENNGRIEKVAPENLDSLLQAWLANNGFTDEEHIRRLEKAAGGSLRYGLLVLSLVLPRRNGPCGHCRIPASAIRRRGTIDPEILTEVRSLLLELHPKSSVVEGDDDIDDHAVDEMASWGHVLDGETSDREATENEQNLAQESAANKPIRNFKNRLNIALGCWYQGREQAPGHYSVDIQHTKIYIDSTRKNHRDGFWIKAELSPAGVRNPNVWAQDVRDGDPGARLAFRISIREADSWQSCCKANTLVDELNGDELPDICVRPRRFVDIDRRNVNILAAYPMLKDFTGGAYTDDQGNVVPRTKKDISQLSKSELYLQHEMSNRTHWDASHCAIHQSIAQLNPNDILVL</sequence>
<reference evidence="1 2" key="1">
    <citation type="submission" date="2016-12" db="EMBL/GenBank/DDBJ databases">
        <title>The genomes of Aspergillus section Nigri reveals drivers in fungal speciation.</title>
        <authorList>
            <consortium name="DOE Joint Genome Institute"/>
            <person name="Vesth T.C."/>
            <person name="Nybo J."/>
            <person name="Theobald S."/>
            <person name="Brandl J."/>
            <person name="Frisvad J.C."/>
            <person name="Nielsen K.F."/>
            <person name="Lyhne E.K."/>
            <person name="Kogle M.E."/>
            <person name="Kuo A."/>
            <person name="Riley R."/>
            <person name="Clum A."/>
            <person name="Nolan M."/>
            <person name="Lipzen A."/>
            <person name="Salamov A."/>
            <person name="Henrissat B."/>
            <person name="Wiebenga A."/>
            <person name="De Vries R.P."/>
            <person name="Grigoriev I.V."/>
            <person name="Mortensen U.H."/>
            <person name="Andersen M.R."/>
            <person name="Baker S.E."/>
        </authorList>
    </citation>
    <scope>NUCLEOTIDE SEQUENCE [LARGE SCALE GENOMIC DNA]</scope>
    <source>
        <strain evidence="1 2">CBS 115572</strain>
    </source>
</reference>
<dbReference type="GeneID" id="37116430"/>
<comment type="caution">
    <text evidence="1">The sequence shown here is derived from an EMBL/GenBank/DDBJ whole genome shotgun (WGS) entry which is preliminary data.</text>
</comment>
<dbReference type="STRING" id="1450535.A0A317XG79"/>
<accession>A0A317XG79</accession>
<keyword evidence="2" id="KW-1185">Reference proteome</keyword>
<dbReference type="OrthoDB" id="4369670at2759"/>
<evidence type="ECO:0000313" key="2">
    <source>
        <dbReference type="Proteomes" id="UP000246702"/>
    </source>
</evidence>
<name>A0A317XG79_9EURO</name>
<organism evidence="1 2">
    <name type="scientific">Aspergillus sclerotioniger CBS 115572</name>
    <dbReference type="NCBI Taxonomy" id="1450535"/>
    <lineage>
        <taxon>Eukaryota</taxon>
        <taxon>Fungi</taxon>
        <taxon>Dikarya</taxon>
        <taxon>Ascomycota</taxon>
        <taxon>Pezizomycotina</taxon>
        <taxon>Eurotiomycetes</taxon>
        <taxon>Eurotiomycetidae</taxon>
        <taxon>Eurotiales</taxon>
        <taxon>Aspergillaceae</taxon>
        <taxon>Aspergillus</taxon>
        <taxon>Aspergillus subgen. Circumdati</taxon>
    </lineage>
</organism>